<keyword evidence="3" id="KW-0813">Transport</keyword>
<dbReference type="KEGG" id="lsf:I8J32_015710"/>
<protein>
    <submittedName>
        <fullName evidence="3">Potassium channel protein</fullName>
    </submittedName>
</protein>
<keyword evidence="3" id="KW-0407">Ion channel</keyword>
<dbReference type="SUPFAM" id="SSF81324">
    <property type="entry name" value="Voltage-gated potassium channels"/>
    <property type="match status" value="1"/>
</dbReference>
<dbReference type="Gene3D" id="3.40.50.720">
    <property type="entry name" value="NAD(P)-binding Rossmann-like Domain"/>
    <property type="match status" value="1"/>
</dbReference>
<evidence type="ECO:0000313" key="3">
    <source>
        <dbReference type="EMBL" id="QSX78123.1"/>
    </source>
</evidence>
<keyword evidence="4" id="KW-1185">Reference proteome</keyword>
<dbReference type="InterPro" id="IPR013099">
    <property type="entry name" value="K_chnl_dom"/>
</dbReference>
<dbReference type="PANTHER" id="PTHR43833:SF9">
    <property type="entry name" value="POTASSIUM CHANNEL PROTEIN YUGO-RELATED"/>
    <property type="match status" value="1"/>
</dbReference>
<reference evidence="3 4" key="1">
    <citation type="submission" date="2021-03" db="EMBL/GenBank/DDBJ databases">
        <title>Lysobacter sp. nov. isolated from soil of gangwondo yeongwol, south Korea.</title>
        <authorList>
            <person name="Kim K.R."/>
            <person name="Kim K.H."/>
            <person name="Jeon C.O."/>
        </authorList>
    </citation>
    <scope>NUCLEOTIDE SEQUENCE [LARGE SCALE GENOMIC DNA]</scope>
    <source>
        <strain evidence="3 4">R19</strain>
    </source>
</reference>
<feature type="transmembrane region" description="Helical" evidence="1">
    <location>
        <begin position="77"/>
        <end position="106"/>
    </location>
</feature>
<dbReference type="InterPro" id="IPR036291">
    <property type="entry name" value="NAD(P)-bd_dom_sf"/>
</dbReference>
<accession>A0A974Y046</accession>
<gene>
    <name evidence="3" type="ORF">I8J32_015710</name>
</gene>
<evidence type="ECO:0000256" key="1">
    <source>
        <dbReference type="SAM" id="Phobius"/>
    </source>
</evidence>
<keyword evidence="3" id="KW-0406">Ion transport</keyword>
<name>A0A974Y046_9GAMM</name>
<sequence length="350" mass="37707">MIVIGRLVRSLRRHMRRVSWTAVFLAYLAHLLLTWALLALAGESKLVAPDAFPYYYMTTATTIGYGDLSPSTTAGRYIVAFLLMPGAVALFAAILTKTSASLLLFWKRHLMGKMSYDMQGHTVLVGWRGAESVRLVQLLLSDTATDDEGIVLVAEGLSENPLPDQIRYIAVPSYADGAGYQRASLPQAGRVIVHTASDDQTLVAVLAIKALKPTCHVVAHFDSTSALNLVQAHHPDVECTRPLTVEIIARAAQDPGSSLVTLDVLSASDAGTTQFSIEVPAGVQGSIGELATAFRNEGAILLGYRASGRVPPQINPPADTRIGPGATLYYLRDCRLERNRIFAAAQRVPA</sequence>
<evidence type="ECO:0000313" key="4">
    <source>
        <dbReference type="Proteomes" id="UP000639274"/>
    </source>
</evidence>
<dbReference type="EMBL" id="CP071518">
    <property type="protein sequence ID" value="QSX78123.1"/>
    <property type="molecule type" value="Genomic_DNA"/>
</dbReference>
<proteinExistence type="predicted"/>
<dbReference type="Proteomes" id="UP000639274">
    <property type="component" value="Chromosome"/>
</dbReference>
<feature type="domain" description="Potassium channel" evidence="2">
    <location>
        <begin position="47"/>
        <end position="99"/>
    </location>
</feature>
<dbReference type="PANTHER" id="PTHR43833">
    <property type="entry name" value="POTASSIUM CHANNEL PROTEIN 2-RELATED-RELATED"/>
    <property type="match status" value="1"/>
</dbReference>
<dbReference type="Pfam" id="PF07885">
    <property type="entry name" value="Ion_trans_2"/>
    <property type="match status" value="1"/>
</dbReference>
<keyword evidence="1" id="KW-0812">Transmembrane</keyword>
<keyword evidence="1" id="KW-1133">Transmembrane helix</keyword>
<keyword evidence="1" id="KW-0472">Membrane</keyword>
<evidence type="ECO:0000259" key="2">
    <source>
        <dbReference type="Pfam" id="PF07885"/>
    </source>
</evidence>
<organism evidence="3 4">
    <name type="scientific">Agrilutibacter solisilvae</name>
    <dbReference type="NCBI Taxonomy" id="2763317"/>
    <lineage>
        <taxon>Bacteria</taxon>
        <taxon>Pseudomonadati</taxon>
        <taxon>Pseudomonadota</taxon>
        <taxon>Gammaproteobacteria</taxon>
        <taxon>Lysobacterales</taxon>
        <taxon>Lysobacteraceae</taxon>
        <taxon>Agrilutibacter</taxon>
    </lineage>
</organism>
<dbReference type="Gene3D" id="1.10.287.70">
    <property type="match status" value="1"/>
</dbReference>
<dbReference type="SUPFAM" id="SSF51735">
    <property type="entry name" value="NAD(P)-binding Rossmann-fold domains"/>
    <property type="match status" value="1"/>
</dbReference>
<dbReference type="AlphaFoldDB" id="A0A974Y046"/>
<dbReference type="InterPro" id="IPR050721">
    <property type="entry name" value="Trk_Ktr_HKT_K-transport"/>
</dbReference>
<dbReference type="RefSeq" id="WP_200613356.1">
    <property type="nucleotide sequence ID" value="NZ_CP071518.1"/>
</dbReference>
<dbReference type="GO" id="GO:0034220">
    <property type="term" value="P:monoatomic ion transmembrane transport"/>
    <property type="evidence" value="ECO:0007669"/>
    <property type="project" value="UniProtKB-KW"/>
</dbReference>